<keyword evidence="1" id="KW-0732">Signal</keyword>
<feature type="domain" description="SurA N-terminal" evidence="3">
    <location>
        <begin position="51"/>
        <end position="115"/>
    </location>
</feature>
<keyword evidence="2" id="KW-0413">Isomerase</keyword>
<proteinExistence type="predicted"/>
<keyword evidence="2" id="KW-0697">Rotamase</keyword>
<dbReference type="GeneID" id="93089947"/>
<dbReference type="GO" id="GO:0003755">
    <property type="term" value="F:peptidyl-prolyl cis-trans isomerase activity"/>
    <property type="evidence" value="ECO:0007669"/>
    <property type="project" value="UniProtKB-KW"/>
</dbReference>
<dbReference type="InterPro" id="IPR015391">
    <property type="entry name" value="SurA_N"/>
</dbReference>
<evidence type="ECO:0000259" key="3">
    <source>
        <dbReference type="Pfam" id="PF09312"/>
    </source>
</evidence>
<evidence type="ECO:0000256" key="2">
    <source>
        <dbReference type="ARBA" id="ARBA00023110"/>
    </source>
</evidence>
<keyword evidence="6" id="KW-1185">Reference proteome</keyword>
<evidence type="ECO:0000313" key="5">
    <source>
        <dbReference type="EMBL" id="SUX11078.1"/>
    </source>
</evidence>
<gene>
    <name evidence="5" type="ORF">NCTC12475_01293</name>
</gene>
<dbReference type="STRING" id="32024.GCA_000788295_01673"/>
<organism evidence="5 6">
    <name type="scientific">Campylobacter sputorum subsp. sputorum</name>
    <dbReference type="NCBI Taxonomy" id="32024"/>
    <lineage>
        <taxon>Bacteria</taxon>
        <taxon>Pseudomonadati</taxon>
        <taxon>Campylobacterota</taxon>
        <taxon>Epsilonproteobacteria</taxon>
        <taxon>Campylobacterales</taxon>
        <taxon>Campylobacteraceae</taxon>
        <taxon>Campylobacter</taxon>
    </lineage>
</organism>
<dbReference type="Gene3D" id="1.10.4030.10">
    <property type="entry name" value="Porin chaperone SurA, peptide-binding domain"/>
    <property type="match status" value="1"/>
</dbReference>
<name>A0A381DK92_9BACT</name>
<evidence type="ECO:0000259" key="4">
    <source>
        <dbReference type="Pfam" id="PF22506"/>
    </source>
</evidence>
<feature type="domain" description="Cj1289-like C-terminal" evidence="4">
    <location>
        <begin position="135"/>
        <end position="228"/>
    </location>
</feature>
<dbReference type="Proteomes" id="UP000254920">
    <property type="component" value="Unassembled WGS sequence"/>
</dbReference>
<accession>A0A381DK92</accession>
<dbReference type="PANTHER" id="PTHR47637">
    <property type="entry name" value="CHAPERONE SURA"/>
    <property type="match status" value="1"/>
</dbReference>
<dbReference type="InterPro" id="IPR055131">
    <property type="entry name" value="Cj1289-like_C"/>
</dbReference>
<dbReference type="RefSeq" id="WP_089181853.1">
    <property type="nucleotide sequence ID" value="NZ_CP043427.1"/>
</dbReference>
<sequence length="273" mass="31302">MKKLFIFLLLTNLLNAEMINGIAAIVENEPITLNEVSVAARELKSDQSVALEVLIKEKLKDAQIKSLNITTTNYEVEQRISQIAAQNGVSLDEFKSILASRGINYDKFKEQTSDAIKQEKLYGSVFYSMRQNVSEESAQKYYNNNQELFTIFDSIDVIRYSSKDKNLLNEAKQSLAKTQEGIKSEKMSINTVDLTQKQLYLFQNTPSNEFTPILQSGNEYEMYFITSKNGARVIAFDRVKKQILNQMAEIEQKNAINEYFDKLRSKANIQLLR</sequence>
<dbReference type="Gene3D" id="3.10.50.40">
    <property type="match status" value="1"/>
</dbReference>
<reference evidence="5 6" key="1">
    <citation type="submission" date="2018-06" db="EMBL/GenBank/DDBJ databases">
        <authorList>
            <consortium name="Pathogen Informatics"/>
            <person name="Doyle S."/>
        </authorList>
    </citation>
    <scope>NUCLEOTIDE SEQUENCE [LARGE SCALE GENOMIC DNA]</scope>
    <source>
        <strain evidence="5 6">NCTC12475</strain>
    </source>
</reference>
<protein>
    <submittedName>
        <fullName evidence="5">Periplasmic protein</fullName>
    </submittedName>
</protein>
<dbReference type="InterPro" id="IPR046357">
    <property type="entry name" value="PPIase_dom_sf"/>
</dbReference>
<evidence type="ECO:0000313" key="6">
    <source>
        <dbReference type="Proteomes" id="UP000254920"/>
    </source>
</evidence>
<dbReference type="AlphaFoldDB" id="A0A381DK92"/>
<dbReference type="InterPro" id="IPR050280">
    <property type="entry name" value="OMP_Chaperone_SurA"/>
</dbReference>
<dbReference type="SUPFAM" id="SSF109998">
    <property type="entry name" value="Triger factor/SurA peptide-binding domain-like"/>
    <property type="match status" value="1"/>
</dbReference>
<dbReference type="Pfam" id="PF09312">
    <property type="entry name" value="SurA_N"/>
    <property type="match status" value="1"/>
</dbReference>
<dbReference type="InterPro" id="IPR027304">
    <property type="entry name" value="Trigger_fact/SurA_dom_sf"/>
</dbReference>
<dbReference type="Pfam" id="PF22506">
    <property type="entry name" value="Cj1289-like_C"/>
    <property type="match status" value="1"/>
</dbReference>
<dbReference type="EMBL" id="UFVD01000001">
    <property type="protein sequence ID" value="SUX11078.1"/>
    <property type="molecule type" value="Genomic_DNA"/>
</dbReference>
<dbReference type="PANTHER" id="PTHR47637:SF1">
    <property type="entry name" value="CHAPERONE SURA"/>
    <property type="match status" value="1"/>
</dbReference>
<dbReference type="OrthoDB" id="5345137at2"/>
<evidence type="ECO:0000256" key="1">
    <source>
        <dbReference type="ARBA" id="ARBA00022729"/>
    </source>
</evidence>